<accession>A0A918F295</accession>
<gene>
    <name evidence="1" type="ORF">GCM10010280_56830</name>
</gene>
<keyword evidence="2" id="KW-1185">Reference proteome</keyword>
<evidence type="ECO:0000313" key="1">
    <source>
        <dbReference type="EMBL" id="GGR01387.1"/>
    </source>
</evidence>
<reference evidence="1" key="2">
    <citation type="submission" date="2020-09" db="EMBL/GenBank/DDBJ databases">
        <authorList>
            <person name="Sun Q."/>
            <person name="Ohkuma M."/>
        </authorList>
    </citation>
    <scope>NUCLEOTIDE SEQUENCE</scope>
    <source>
        <strain evidence="1">JCM 4403</strain>
    </source>
</reference>
<name>A0A918F295_9ACTN</name>
<dbReference type="Proteomes" id="UP000656732">
    <property type="component" value="Unassembled WGS sequence"/>
</dbReference>
<proteinExistence type="predicted"/>
<evidence type="ECO:0000313" key="2">
    <source>
        <dbReference type="Proteomes" id="UP000656732"/>
    </source>
</evidence>
<protein>
    <submittedName>
        <fullName evidence="1">Uncharacterized protein</fullName>
    </submittedName>
</protein>
<organism evidence="1 2">
    <name type="scientific">Streptomyces pilosus</name>
    <dbReference type="NCBI Taxonomy" id="28893"/>
    <lineage>
        <taxon>Bacteria</taxon>
        <taxon>Bacillati</taxon>
        <taxon>Actinomycetota</taxon>
        <taxon>Actinomycetes</taxon>
        <taxon>Kitasatosporales</taxon>
        <taxon>Streptomycetaceae</taxon>
        <taxon>Streptomyces</taxon>
    </lineage>
</organism>
<sequence>MSRIRIERPAASRLPVRSTYRICASDAGAGTEGGAVVVRGPGTLSADASTGLLMPPTPNPDMLRCVCRQRGT</sequence>
<dbReference type="EMBL" id="BMTU01000014">
    <property type="protein sequence ID" value="GGR01387.1"/>
    <property type="molecule type" value="Genomic_DNA"/>
</dbReference>
<reference evidence="1" key="1">
    <citation type="journal article" date="2014" name="Int. J. Syst. Evol. Microbiol.">
        <title>Complete genome sequence of Corynebacterium casei LMG S-19264T (=DSM 44701T), isolated from a smear-ripened cheese.</title>
        <authorList>
            <consortium name="US DOE Joint Genome Institute (JGI-PGF)"/>
            <person name="Walter F."/>
            <person name="Albersmeier A."/>
            <person name="Kalinowski J."/>
            <person name="Ruckert C."/>
        </authorList>
    </citation>
    <scope>NUCLEOTIDE SEQUENCE</scope>
    <source>
        <strain evidence="1">JCM 4403</strain>
    </source>
</reference>
<dbReference type="AlphaFoldDB" id="A0A918F295"/>
<comment type="caution">
    <text evidence="1">The sequence shown here is derived from an EMBL/GenBank/DDBJ whole genome shotgun (WGS) entry which is preliminary data.</text>
</comment>